<organism evidence="10">
    <name type="scientific">Homalodisca liturata</name>
    <dbReference type="NCBI Taxonomy" id="320908"/>
    <lineage>
        <taxon>Eukaryota</taxon>
        <taxon>Metazoa</taxon>
        <taxon>Ecdysozoa</taxon>
        <taxon>Arthropoda</taxon>
        <taxon>Hexapoda</taxon>
        <taxon>Insecta</taxon>
        <taxon>Pterygota</taxon>
        <taxon>Neoptera</taxon>
        <taxon>Paraneoptera</taxon>
        <taxon>Hemiptera</taxon>
        <taxon>Auchenorrhyncha</taxon>
        <taxon>Membracoidea</taxon>
        <taxon>Cicadellidae</taxon>
        <taxon>Cicadellinae</taxon>
        <taxon>Proconiini</taxon>
        <taxon>Homalodisca</taxon>
    </lineage>
</organism>
<dbReference type="SUPFAM" id="SSF53254">
    <property type="entry name" value="Phosphoglycerate mutase-like"/>
    <property type="match status" value="1"/>
</dbReference>
<keyword evidence="8" id="KW-0472">Membrane</keyword>
<evidence type="ECO:0000256" key="6">
    <source>
        <dbReference type="ARBA" id="ARBA00023157"/>
    </source>
</evidence>
<dbReference type="EMBL" id="GECU01012051">
    <property type="protein sequence ID" value="JAS95655.1"/>
    <property type="molecule type" value="Transcribed_RNA"/>
</dbReference>
<dbReference type="InterPro" id="IPR000560">
    <property type="entry name" value="His_Pase_clade-2"/>
</dbReference>
<comment type="similarity">
    <text evidence="2">Belongs to the histidine acid phosphatase family.</text>
</comment>
<feature type="non-terminal residue" evidence="10">
    <location>
        <position position="1"/>
    </location>
</feature>
<dbReference type="InterPro" id="IPR029033">
    <property type="entry name" value="His_PPase_superfam"/>
</dbReference>
<dbReference type="PROSITE" id="PS00778">
    <property type="entry name" value="HIS_ACID_PHOSPHAT_2"/>
    <property type="match status" value="1"/>
</dbReference>
<dbReference type="AlphaFoldDB" id="A0A1B6J938"/>
<comment type="catalytic activity">
    <reaction evidence="1">
        <text>a phosphate monoester + H2O = an alcohol + phosphate</text>
        <dbReference type="Rhea" id="RHEA:15017"/>
        <dbReference type="ChEBI" id="CHEBI:15377"/>
        <dbReference type="ChEBI" id="CHEBI:30879"/>
        <dbReference type="ChEBI" id="CHEBI:43474"/>
        <dbReference type="ChEBI" id="CHEBI:67140"/>
        <dbReference type="EC" id="3.1.3.2"/>
    </reaction>
</comment>
<dbReference type="InterPro" id="IPR050645">
    <property type="entry name" value="Histidine_acid_phosphatase"/>
</dbReference>
<protein>
    <recommendedName>
        <fullName evidence="3">acid phosphatase</fullName>
        <ecNumber evidence="3">3.1.3.2</ecNumber>
    </recommendedName>
</protein>
<dbReference type="InterPro" id="IPR033379">
    <property type="entry name" value="Acid_Pase_AS"/>
</dbReference>
<evidence type="ECO:0000256" key="1">
    <source>
        <dbReference type="ARBA" id="ARBA00000032"/>
    </source>
</evidence>
<keyword evidence="6" id="KW-1015">Disulfide bond</keyword>
<evidence type="ECO:0000256" key="2">
    <source>
        <dbReference type="ARBA" id="ARBA00005375"/>
    </source>
</evidence>
<keyword evidence="4 9" id="KW-0732">Signal</keyword>
<accession>A0A1B6J938</accession>
<evidence type="ECO:0000256" key="9">
    <source>
        <dbReference type="SAM" id="SignalP"/>
    </source>
</evidence>
<dbReference type="EC" id="3.1.3.2" evidence="3"/>
<name>A0A1B6J938_9HEMI</name>
<dbReference type="GO" id="GO:0003993">
    <property type="term" value="F:acid phosphatase activity"/>
    <property type="evidence" value="ECO:0007669"/>
    <property type="project" value="UniProtKB-EC"/>
</dbReference>
<evidence type="ECO:0000256" key="5">
    <source>
        <dbReference type="ARBA" id="ARBA00022801"/>
    </source>
</evidence>
<evidence type="ECO:0000256" key="7">
    <source>
        <dbReference type="ARBA" id="ARBA00023180"/>
    </source>
</evidence>
<feature type="chain" id="PRO_5008585610" description="acid phosphatase" evidence="9">
    <location>
        <begin position="22"/>
        <end position="428"/>
    </location>
</feature>
<dbReference type="CDD" id="cd07061">
    <property type="entry name" value="HP_HAP_like"/>
    <property type="match status" value="1"/>
</dbReference>
<dbReference type="PANTHER" id="PTHR11567">
    <property type="entry name" value="ACID PHOSPHATASE-RELATED"/>
    <property type="match status" value="1"/>
</dbReference>
<dbReference type="PANTHER" id="PTHR11567:SF211">
    <property type="entry name" value="PROSTATIC ACID PHOSPHATASE"/>
    <property type="match status" value="1"/>
</dbReference>
<evidence type="ECO:0000313" key="10">
    <source>
        <dbReference type="EMBL" id="JAS95655.1"/>
    </source>
</evidence>
<feature type="transmembrane region" description="Helical" evidence="8">
    <location>
        <begin position="380"/>
        <end position="401"/>
    </location>
</feature>
<gene>
    <name evidence="10" type="ORF">g.24447</name>
</gene>
<sequence length="428" mass="48727">GNMMFIVSVVCGLSFSMAVSSNPDTHSNLGQVVFSHILFRHGDRMPLEFYPTDPYQDASNWPNKIAQLTDVGRVQEFELGRWLRLRYNDLVSDRYDPDEIFIQSSDVDRTLMSAQCAMAGLYHPTMRESWHPALTWQSVPVHTVPVQADYLLGASSTYPCPAFKAELERASKLPDVQALQEKFADLYDYVSNHTGREVRDFPNALKVYDELALEEQHNIPLPNWARSIYPEPIKEAGLYSFVLPTWTPLLQRLKIGSLLKEMAEHFRAKSTGTLSPNRRLWVYSAHDATISAFLNTFKTFEIHFPPYASCVLLELRLIDQDYFVTLFYRNSTVSEPLLLTMKSCCAVCPLEQFLTLIQPLLPEDWHQECQLSTSVSIRNLWPAMVGSAAVISYIIICILTVRCSSRKSSKNYFTMPSSVSHDSKDSLV</sequence>
<reference evidence="10" key="1">
    <citation type="submission" date="2015-11" db="EMBL/GenBank/DDBJ databases">
        <title>De novo transcriptome assembly of four potential Pierce s Disease insect vectors from Arizona vineyards.</title>
        <authorList>
            <person name="Tassone E.E."/>
        </authorList>
    </citation>
    <scope>NUCLEOTIDE SEQUENCE</scope>
</reference>
<keyword evidence="7" id="KW-0325">Glycoprotein</keyword>
<evidence type="ECO:0000256" key="3">
    <source>
        <dbReference type="ARBA" id="ARBA00012646"/>
    </source>
</evidence>
<feature type="signal peptide" evidence="9">
    <location>
        <begin position="1"/>
        <end position="21"/>
    </location>
</feature>
<keyword evidence="8" id="KW-0812">Transmembrane</keyword>
<keyword evidence="5" id="KW-0378">Hydrolase</keyword>
<evidence type="ECO:0000256" key="4">
    <source>
        <dbReference type="ARBA" id="ARBA00022729"/>
    </source>
</evidence>
<proteinExistence type="inferred from homology"/>
<dbReference type="Pfam" id="PF00328">
    <property type="entry name" value="His_Phos_2"/>
    <property type="match status" value="1"/>
</dbReference>
<dbReference type="Gene3D" id="3.40.50.1240">
    <property type="entry name" value="Phosphoglycerate mutase-like"/>
    <property type="match status" value="1"/>
</dbReference>
<keyword evidence="8" id="KW-1133">Transmembrane helix</keyword>
<evidence type="ECO:0000256" key="8">
    <source>
        <dbReference type="SAM" id="Phobius"/>
    </source>
</evidence>